<evidence type="ECO:0000259" key="5">
    <source>
        <dbReference type="Pfam" id="PF04357"/>
    </source>
</evidence>
<evidence type="ECO:0000256" key="3">
    <source>
        <dbReference type="ARBA" id="ARBA00022989"/>
    </source>
</evidence>
<dbReference type="GO" id="GO:0005886">
    <property type="term" value="C:plasma membrane"/>
    <property type="evidence" value="ECO:0007669"/>
    <property type="project" value="InterPro"/>
</dbReference>
<evidence type="ECO:0000256" key="2">
    <source>
        <dbReference type="ARBA" id="ARBA00022692"/>
    </source>
</evidence>
<reference evidence="6" key="1">
    <citation type="submission" date="2020-02" db="EMBL/GenBank/DDBJ databases">
        <title>Synteny-based analysis reveals conserved mechanism for high triclosan tolerance in Pseudomonas, as well as instances of horizontal transfer.</title>
        <authorList>
            <person name="Mcfarland A.G."/>
            <person name="Bertucci H.K."/>
            <person name="Litmann E."/>
            <person name="Shen J."/>
            <person name="Huttenhower C."/>
            <person name="Hartmann E.M."/>
        </authorList>
    </citation>
    <scope>NUCLEOTIDE SEQUENCE</scope>
    <source>
        <strain evidence="6">109A1</strain>
    </source>
</reference>
<comment type="subcellular location">
    <subcellularLocation>
        <location evidence="1">Membrane</location>
        <topology evidence="1">Single-pass membrane protein</topology>
    </subcellularLocation>
</comment>
<evidence type="ECO:0000256" key="1">
    <source>
        <dbReference type="ARBA" id="ARBA00004167"/>
    </source>
</evidence>
<sequence length="1226" mass="133635">MRRLLWGVGLTLLALLLLVMIGLGTLLGTTGGSRWLLTQVPGLNVEAFEGRLGQRWQAERLVWTQGEDRVEVQQPRLAWSPACLLKRTLCIEELVTGDIELSFAPSEPDPNAEPFSLPELKLPLALQVERIEIGRLTLNESEQLRRLHVQADWRADGLDIHRLELRRDDLDLVLDGRLQPSGAWPLQLQGQAALRSPDEQPWALQIAIEGDLREQVRLEVESQGYLDGMLSGHVRALDEQLPATIRLTADGFKAVPDLPETLRVHELELTASGNMGDGYRLLGTGRLPGEGGAVRLALEGVVNPSGAQISVLELDAGQQRRVRLSGDVAWQDGLAANAELAWRDFPWRRLYPEIEEPPVTLRELNAQVQYDNGNYLGNFDSSITGPAGDFTLASPVSGNLEAVHLPQLALRAGQGSASGSLSIGFADGIDWRADLALSDLDPAYWLAELPGRLGGTLRSSGALRDELLQAEAQLDIAGRLRGQATSLQLQADGQDESWNLPSIDLRMGDNRVHGSGRWAQTLDGQLQLELSRLAQLWPDLHGQLAGEVRLGGTADAPSGTLALDGRNLGYQDNRARRLSVQGELSEGERGRLTLSAERIRAGETDLGTLQLNGQGTAAQHQVELELQGPLLDLLLAFDGGLRGDDWVGRLTRGELSAQQQNWALQRPASLQRLADGRLDLGAHCWLSGPASLCAEDQRLMPDPRIRYRLRDFALQSLADYLPEDFAWQGELNADIELDLPAAGPNGQVQVDAGPGVLRIRDADQWHDFPYQTLALNSRLRPERVDSELRFAGGELGDLDVQLRIDPRPEAKPIDGEFRLSGLDLAVARPFVPMVERLRGELNGSGQLAGSLQQPTLNGQLLLTGGEIAGSELPTTFEDLRVRLLIEGERLNIDGGWRAGEQGRGSLSGTLDWQDELDLDLAIKGDRLPVVVEPYADLEVEPDLRIVLSGQQLAVSGRVEVPRGAITVRELPPATVKVSEDTVIVGREAEEEATPLAVKMDIDVEVGQDRLRFSGFGLTADLAGYLHIGDNLDARGELQLKNGRYRAYGQRLTIRRAELLFTGLISQPFLNIEAIRRIEAENVVAGLRITGSAEQPRIDVFSEPAMSQEQALAYLVLGRPLGADSGDNNLLAQAALGLGLAGSSSITGGLAQRLGIQDFQLDTEGTGAGTSVVATGRLTERLALRYGVGVFEPTNTIALRYQLTRRIFLEAASGLASSLDVFYRRDF</sequence>
<protein>
    <submittedName>
        <fullName evidence="6">Translocation/assembly module TamB</fullName>
    </submittedName>
</protein>
<dbReference type="PANTHER" id="PTHR36985:SF1">
    <property type="entry name" value="TRANSLOCATION AND ASSEMBLY MODULE SUBUNIT TAMB"/>
    <property type="match status" value="1"/>
</dbReference>
<accession>A0AA40V6B5</accession>
<name>A0AA40V6B5_STUST</name>
<evidence type="ECO:0000256" key="4">
    <source>
        <dbReference type="ARBA" id="ARBA00023136"/>
    </source>
</evidence>
<dbReference type="EMBL" id="JAAMRD010000006">
    <property type="protein sequence ID" value="MBA1304631.1"/>
    <property type="molecule type" value="Genomic_DNA"/>
</dbReference>
<organism evidence="6 7">
    <name type="scientific">Stutzerimonas stutzeri</name>
    <name type="common">Pseudomonas stutzeri</name>
    <dbReference type="NCBI Taxonomy" id="316"/>
    <lineage>
        <taxon>Bacteria</taxon>
        <taxon>Pseudomonadati</taxon>
        <taxon>Pseudomonadota</taxon>
        <taxon>Gammaproteobacteria</taxon>
        <taxon>Pseudomonadales</taxon>
        <taxon>Pseudomonadaceae</taxon>
        <taxon>Stutzerimonas</taxon>
    </lineage>
</organism>
<feature type="domain" description="Translocation and assembly module TamB C-terminal" evidence="5">
    <location>
        <begin position="899"/>
        <end position="1226"/>
    </location>
</feature>
<gene>
    <name evidence="6" type="ORF">G7024_09460</name>
</gene>
<keyword evidence="4" id="KW-0472">Membrane</keyword>
<dbReference type="AlphaFoldDB" id="A0AA40V6B5"/>
<dbReference type="PANTHER" id="PTHR36985">
    <property type="entry name" value="TRANSLOCATION AND ASSEMBLY MODULE SUBUNIT TAMB"/>
    <property type="match status" value="1"/>
</dbReference>
<dbReference type="Pfam" id="PF04357">
    <property type="entry name" value="TamB"/>
    <property type="match status" value="1"/>
</dbReference>
<proteinExistence type="predicted"/>
<keyword evidence="3" id="KW-1133">Transmembrane helix</keyword>
<evidence type="ECO:0000313" key="6">
    <source>
        <dbReference type="EMBL" id="MBA1304631.1"/>
    </source>
</evidence>
<dbReference type="InterPro" id="IPR007452">
    <property type="entry name" value="TamB_C"/>
</dbReference>
<keyword evidence="2" id="KW-0812">Transmembrane</keyword>
<evidence type="ECO:0000313" key="7">
    <source>
        <dbReference type="Proteomes" id="UP001138621"/>
    </source>
</evidence>
<dbReference type="Proteomes" id="UP001138621">
    <property type="component" value="Unassembled WGS sequence"/>
</dbReference>
<dbReference type="GO" id="GO:0097347">
    <property type="term" value="C:TAM protein secretion complex"/>
    <property type="evidence" value="ECO:0007669"/>
    <property type="project" value="TreeGrafter"/>
</dbReference>
<comment type="caution">
    <text evidence="6">The sequence shown here is derived from an EMBL/GenBank/DDBJ whole genome shotgun (WGS) entry which is preliminary data.</text>
</comment>
<dbReference type="GO" id="GO:0009306">
    <property type="term" value="P:protein secretion"/>
    <property type="evidence" value="ECO:0007669"/>
    <property type="project" value="InterPro"/>
</dbReference>